<proteinExistence type="predicted"/>
<comment type="caution">
    <text evidence="1">The sequence shown here is derived from an EMBL/GenBank/DDBJ whole genome shotgun (WGS) entry which is preliminary data.</text>
</comment>
<dbReference type="EMBL" id="CAJVPM010008838">
    <property type="protein sequence ID" value="CAG8558651.1"/>
    <property type="molecule type" value="Genomic_DNA"/>
</dbReference>
<dbReference type="Proteomes" id="UP000789860">
    <property type="component" value="Unassembled WGS sequence"/>
</dbReference>
<evidence type="ECO:0000313" key="2">
    <source>
        <dbReference type="Proteomes" id="UP000789860"/>
    </source>
</evidence>
<evidence type="ECO:0000313" key="1">
    <source>
        <dbReference type="EMBL" id="CAG8558651.1"/>
    </source>
</evidence>
<gene>
    <name evidence="1" type="ORF">SCALOS_LOCUS5433</name>
</gene>
<accession>A0ACA9M012</accession>
<organism evidence="1 2">
    <name type="scientific">Scutellospora calospora</name>
    <dbReference type="NCBI Taxonomy" id="85575"/>
    <lineage>
        <taxon>Eukaryota</taxon>
        <taxon>Fungi</taxon>
        <taxon>Fungi incertae sedis</taxon>
        <taxon>Mucoromycota</taxon>
        <taxon>Glomeromycotina</taxon>
        <taxon>Glomeromycetes</taxon>
        <taxon>Diversisporales</taxon>
        <taxon>Gigasporaceae</taxon>
        <taxon>Scutellospora</taxon>
    </lineage>
</organism>
<reference evidence="1" key="1">
    <citation type="submission" date="2021-06" db="EMBL/GenBank/DDBJ databases">
        <authorList>
            <person name="Kallberg Y."/>
            <person name="Tangrot J."/>
            <person name="Rosling A."/>
        </authorList>
    </citation>
    <scope>NUCLEOTIDE SEQUENCE</scope>
    <source>
        <strain evidence="1">AU212A</strain>
    </source>
</reference>
<feature type="non-terminal residue" evidence="1">
    <location>
        <position position="1"/>
    </location>
</feature>
<name>A0ACA9M012_9GLOM</name>
<protein>
    <submittedName>
        <fullName evidence="1">3119_t:CDS:1</fullName>
    </submittedName>
</protein>
<sequence length="62" mass="7534">LHPSMIPIRSYPFCPLKTQKYLCKDGRYENPVKAGGVEQHGSYYVWYFHYNFEEYELLQIWV</sequence>
<keyword evidence="2" id="KW-1185">Reference proteome</keyword>